<reference evidence="2" key="2">
    <citation type="journal article" date="2008" name="Nucleic Acids Res.">
        <title>The rice annotation project database (RAP-DB): 2008 update.</title>
        <authorList>
            <consortium name="The rice annotation project (RAP)"/>
        </authorList>
    </citation>
    <scope>GENOME REANNOTATION</scope>
    <source>
        <strain evidence="2">cv. Nipponbare</strain>
    </source>
</reference>
<evidence type="ECO:0000313" key="1">
    <source>
        <dbReference type="EMBL" id="BAD37840.1"/>
    </source>
</evidence>
<protein>
    <submittedName>
        <fullName evidence="1">Uncharacterized protein</fullName>
    </submittedName>
</protein>
<proteinExistence type="predicted"/>
<reference evidence="2" key="1">
    <citation type="journal article" date="2005" name="Nature">
        <title>The map-based sequence of the rice genome.</title>
        <authorList>
            <consortium name="International rice genome sequencing project (IRGSP)"/>
            <person name="Matsumoto T."/>
            <person name="Wu J."/>
            <person name="Kanamori H."/>
            <person name="Katayose Y."/>
            <person name="Fujisawa M."/>
            <person name="Namiki N."/>
            <person name="Mizuno H."/>
            <person name="Yamamoto K."/>
            <person name="Antonio B.A."/>
            <person name="Baba T."/>
            <person name="Sakata K."/>
            <person name="Nagamura Y."/>
            <person name="Aoki H."/>
            <person name="Arikawa K."/>
            <person name="Arita K."/>
            <person name="Bito T."/>
            <person name="Chiden Y."/>
            <person name="Fujitsuka N."/>
            <person name="Fukunaka R."/>
            <person name="Hamada M."/>
            <person name="Harada C."/>
            <person name="Hayashi A."/>
            <person name="Hijishita S."/>
            <person name="Honda M."/>
            <person name="Hosokawa S."/>
            <person name="Ichikawa Y."/>
            <person name="Idonuma A."/>
            <person name="Iijima M."/>
            <person name="Ikeda M."/>
            <person name="Ikeno M."/>
            <person name="Ito K."/>
            <person name="Ito S."/>
            <person name="Ito T."/>
            <person name="Ito Y."/>
            <person name="Ito Y."/>
            <person name="Iwabuchi A."/>
            <person name="Kamiya K."/>
            <person name="Karasawa W."/>
            <person name="Kurita K."/>
            <person name="Katagiri S."/>
            <person name="Kikuta A."/>
            <person name="Kobayashi H."/>
            <person name="Kobayashi N."/>
            <person name="Machita K."/>
            <person name="Maehara T."/>
            <person name="Masukawa M."/>
            <person name="Mizubayashi T."/>
            <person name="Mukai Y."/>
            <person name="Nagasaki H."/>
            <person name="Nagata Y."/>
            <person name="Naito S."/>
            <person name="Nakashima M."/>
            <person name="Nakama Y."/>
            <person name="Nakamichi Y."/>
            <person name="Nakamura M."/>
            <person name="Meguro A."/>
            <person name="Negishi M."/>
            <person name="Ohta I."/>
            <person name="Ohta T."/>
            <person name="Okamoto M."/>
            <person name="Ono N."/>
            <person name="Saji S."/>
            <person name="Sakaguchi M."/>
            <person name="Sakai K."/>
            <person name="Shibata M."/>
            <person name="Shimokawa T."/>
            <person name="Song J."/>
            <person name="Takazaki Y."/>
            <person name="Terasawa K."/>
            <person name="Tsugane M."/>
            <person name="Tsuji K."/>
            <person name="Ueda S."/>
            <person name="Waki K."/>
            <person name="Yamagata H."/>
            <person name="Yamamoto M."/>
            <person name="Yamamoto S."/>
            <person name="Yamane H."/>
            <person name="Yoshiki S."/>
            <person name="Yoshihara R."/>
            <person name="Yukawa K."/>
            <person name="Zhong H."/>
            <person name="Yano M."/>
            <person name="Yuan Q."/>
            <person name="Ouyang S."/>
            <person name="Liu J."/>
            <person name="Jones K.M."/>
            <person name="Gansberger K."/>
            <person name="Moffat K."/>
            <person name="Hill J."/>
            <person name="Bera J."/>
            <person name="Fadrosh D."/>
            <person name="Jin S."/>
            <person name="Johri S."/>
            <person name="Kim M."/>
            <person name="Overton L."/>
            <person name="Reardon M."/>
            <person name="Tsitrin T."/>
            <person name="Vuong H."/>
            <person name="Weaver B."/>
            <person name="Ciecko A."/>
            <person name="Tallon L."/>
            <person name="Jackson J."/>
            <person name="Pai G."/>
            <person name="Aken S.V."/>
            <person name="Utterback T."/>
            <person name="Reidmuller S."/>
            <person name="Feldblyum T."/>
            <person name="Hsiao J."/>
            <person name="Zismann V."/>
            <person name="Iobst S."/>
            <person name="de Vazeille A.R."/>
            <person name="Buell C.R."/>
            <person name="Ying K."/>
            <person name="Li Y."/>
            <person name="Lu T."/>
            <person name="Huang Y."/>
            <person name="Zhao Q."/>
            <person name="Feng Q."/>
            <person name="Zhang L."/>
            <person name="Zhu J."/>
            <person name="Weng Q."/>
            <person name="Mu J."/>
            <person name="Lu Y."/>
            <person name="Fan D."/>
            <person name="Liu Y."/>
            <person name="Guan J."/>
            <person name="Zhang Y."/>
            <person name="Yu S."/>
            <person name="Liu X."/>
            <person name="Zhang Y."/>
            <person name="Hong G."/>
            <person name="Han B."/>
            <person name="Choisne N."/>
            <person name="Demange N."/>
            <person name="Orjeda G."/>
            <person name="Samain S."/>
            <person name="Cattolico L."/>
            <person name="Pelletier E."/>
            <person name="Couloux A."/>
            <person name="Segurens B."/>
            <person name="Wincker P."/>
            <person name="D'Hont A."/>
            <person name="Scarpelli C."/>
            <person name="Weissenbach J."/>
            <person name="Salanoubat M."/>
            <person name="Quetier F."/>
            <person name="Yu Y."/>
            <person name="Kim H.R."/>
            <person name="Rambo T."/>
            <person name="Currie J."/>
            <person name="Collura K."/>
            <person name="Luo M."/>
            <person name="Yang T."/>
            <person name="Ammiraju J.S.S."/>
            <person name="Engler F."/>
            <person name="Soderlund C."/>
            <person name="Wing R.A."/>
            <person name="Palmer L.E."/>
            <person name="de la Bastide M."/>
            <person name="Spiegel L."/>
            <person name="Nascimento L."/>
            <person name="Zutavern T."/>
            <person name="O'Shaughnessy A."/>
            <person name="Dike S."/>
            <person name="Dedhia N."/>
            <person name="Preston R."/>
            <person name="Balija V."/>
            <person name="McCombie W.R."/>
            <person name="Chow T."/>
            <person name="Chen H."/>
            <person name="Chung M."/>
            <person name="Chen C."/>
            <person name="Shaw J."/>
            <person name="Wu H."/>
            <person name="Hsiao K."/>
            <person name="Chao Y."/>
            <person name="Chu M."/>
            <person name="Cheng C."/>
            <person name="Hour A."/>
            <person name="Lee P."/>
            <person name="Lin S."/>
            <person name="Lin Y."/>
            <person name="Liou J."/>
            <person name="Liu S."/>
            <person name="Hsing Y."/>
            <person name="Raghuvanshi S."/>
            <person name="Mohanty A."/>
            <person name="Bharti A.K."/>
            <person name="Gaur A."/>
            <person name="Gupta V."/>
            <person name="Kumar D."/>
            <person name="Ravi V."/>
            <person name="Vij S."/>
            <person name="Kapur A."/>
            <person name="Khurana P."/>
            <person name="Khurana P."/>
            <person name="Khurana J.P."/>
            <person name="Tyagi A.K."/>
            <person name="Gaikwad K."/>
            <person name="Singh A."/>
            <person name="Dalal V."/>
            <person name="Srivastava S."/>
            <person name="Dixit A."/>
            <person name="Pal A.K."/>
            <person name="Ghazi I.A."/>
            <person name="Yadav M."/>
            <person name="Pandit A."/>
            <person name="Bhargava A."/>
            <person name="Sureshbabu K."/>
            <person name="Batra K."/>
            <person name="Sharma T.R."/>
            <person name="Mohapatra T."/>
            <person name="Singh N.K."/>
            <person name="Messing J."/>
            <person name="Nelson A.B."/>
            <person name="Fuks G."/>
            <person name="Kavchok S."/>
            <person name="Keizer G."/>
            <person name="Linton E."/>
            <person name="Llaca V."/>
            <person name="Song R."/>
            <person name="Tanyolac B."/>
            <person name="Young S."/>
            <person name="Ho-Il K."/>
            <person name="Hahn J.H."/>
            <person name="Sangsakoo G."/>
            <person name="Vanavichit A."/>
            <person name="de Mattos Luiz.A.T."/>
            <person name="Zimmer P.D."/>
            <person name="Malone G."/>
            <person name="Dellagostin O."/>
            <person name="de Oliveira A.C."/>
            <person name="Bevan M."/>
            <person name="Bancroft I."/>
            <person name="Minx P."/>
            <person name="Cordum H."/>
            <person name="Wilson R."/>
            <person name="Cheng Z."/>
            <person name="Jin W."/>
            <person name="Jiang J."/>
            <person name="Leong S.A."/>
            <person name="Iwama H."/>
            <person name="Gojobori T."/>
            <person name="Itoh T."/>
            <person name="Niimura Y."/>
            <person name="Fujii Y."/>
            <person name="Habara T."/>
            <person name="Sakai H."/>
            <person name="Sato Y."/>
            <person name="Wilson G."/>
            <person name="Kumar K."/>
            <person name="McCouch S."/>
            <person name="Juretic N."/>
            <person name="Hoen D."/>
            <person name="Wright S."/>
            <person name="Bruskiewich R."/>
            <person name="Bureau T."/>
            <person name="Miyao A."/>
            <person name="Hirochika H."/>
            <person name="Nishikawa T."/>
            <person name="Kadowaki K."/>
            <person name="Sugiura M."/>
            <person name="Burr B."/>
            <person name="Sasaki T."/>
        </authorList>
    </citation>
    <scope>NUCLEOTIDE SEQUENCE [LARGE SCALE GENOMIC DNA]</scope>
    <source>
        <strain evidence="2">cv. Nipponbare</strain>
    </source>
</reference>
<evidence type="ECO:0000313" key="2">
    <source>
        <dbReference type="Proteomes" id="UP000000763"/>
    </source>
</evidence>
<dbReference type="EMBL" id="AP004862">
    <property type="protein sequence ID" value="BAD37840.1"/>
    <property type="molecule type" value="Genomic_DNA"/>
</dbReference>
<gene>
    <name evidence="1" type="primary">OSJNBa0001B11.9</name>
</gene>
<sequence length="62" mass="7388">MFYAFRFTMFIKRKECMRLHPTLALRIEIGKIAKIWEICRFPPEGRSDRLVWAGQTGGMWPV</sequence>
<accession>Q67VH9</accession>
<name>Q67VH9_ORYSJ</name>
<dbReference type="AlphaFoldDB" id="Q67VH9"/>
<dbReference type="Proteomes" id="UP000000763">
    <property type="component" value="Chromosome 6"/>
</dbReference>
<organism evidence="1 2">
    <name type="scientific">Oryza sativa subsp. japonica</name>
    <name type="common">Rice</name>
    <dbReference type="NCBI Taxonomy" id="39947"/>
    <lineage>
        <taxon>Eukaryota</taxon>
        <taxon>Viridiplantae</taxon>
        <taxon>Streptophyta</taxon>
        <taxon>Embryophyta</taxon>
        <taxon>Tracheophyta</taxon>
        <taxon>Spermatophyta</taxon>
        <taxon>Magnoliopsida</taxon>
        <taxon>Liliopsida</taxon>
        <taxon>Poales</taxon>
        <taxon>Poaceae</taxon>
        <taxon>BOP clade</taxon>
        <taxon>Oryzoideae</taxon>
        <taxon>Oryzeae</taxon>
        <taxon>Oryzinae</taxon>
        <taxon>Oryza</taxon>
        <taxon>Oryza sativa</taxon>
    </lineage>
</organism>